<dbReference type="PANTHER" id="PTHR22726">
    <property type="entry name" value="METALLOENDOPEPTIDASE OMA1"/>
    <property type="match status" value="1"/>
</dbReference>
<evidence type="ECO:0000313" key="8">
    <source>
        <dbReference type="EMBL" id="TDO28016.1"/>
    </source>
</evidence>
<sequence length="282" mass="31203">MFANFEDMCNSKFITMKRMFLIAIVLVTISSSCHRNAITGRNQLSLIPESEVQAMAFTQYKEFMTTNPAVPAANKDAAMVSRVGNNIIGAIKKYYAEKGLSKELESFQWEVNLVNNKEPNAWCMPGGKIVVYTGILPLTQNEAALAVVMGHEVAHALARHGNERMSQGLFQQMGGLALSAALSSKPAETQNLFMTSYGIGTNIGVMLPFSRKNELEADKLGLMFSALAGYDPREAIAFWQRMSKASSGNKPPEFLSTHPADETRIAELEKIMEETVKQFYKK</sequence>
<dbReference type="AlphaFoldDB" id="A0A4R6J193"/>
<accession>A0A4R6J193</accession>
<dbReference type="EMBL" id="SNWP01000010">
    <property type="protein sequence ID" value="TDO28016.1"/>
    <property type="molecule type" value="Genomic_DNA"/>
</dbReference>
<protein>
    <submittedName>
        <fullName evidence="8">Peptidase M48-like protein</fullName>
    </submittedName>
</protein>
<dbReference type="GO" id="GO:0046872">
    <property type="term" value="F:metal ion binding"/>
    <property type="evidence" value="ECO:0007669"/>
    <property type="project" value="UniProtKB-KW"/>
</dbReference>
<dbReference type="Proteomes" id="UP000295741">
    <property type="component" value="Unassembled WGS sequence"/>
</dbReference>
<keyword evidence="5 6" id="KW-0482">Metalloprotease</keyword>
<evidence type="ECO:0000256" key="4">
    <source>
        <dbReference type="ARBA" id="ARBA00022833"/>
    </source>
</evidence>
<dbReference type="GO" id="GO:0004222">
    <property type="term" value="F:metalloendopeptidase activity"/>
    <property type="evidence" value="ECO:0007669"/>
    <property type="project" value="InterPro"/>
</dbReference>
<dbReference type="GO" id="GO:0016020">
    <property type="term" value="C:membrane"/>
    <property type="evidence" value="ECO:0007669"/>
    <property type="project" value="TreeGrafter"/>
</dbReference>
<dbReference type="Gene3D" id="3.30.2010.10">
    <property type="entry name" value="Metalloproteases ('zincins'), catalytic domain"/>
    <property type="match status" value="1"/>
</dbReference>
<evidence type="ECO:0000259" key="7">
    <source>
        <dbReference type="Pfam" id="PF01435"/>
    </source>
</evidence>
<keyword evidence="1 6" id="KW-0645">Protease</keyword>
<comment type="caution">
    <text evidence="8">The sequence shown here is derived from an EMBL/GenBank/DDBJ whole genome shotgun (WGS) entry which is preliminary data.</text>
</comment>
<organism evidence="8 9">
    <name type="scientific">Sediminibacterium goheungense</name>
    <dbReference type="NCBI Taxonomy" id="1086393"/>
    <lineage>
        <taxon>Bacteria</taxon>
        <taxon>Pseudomonadati</taxon>
        <taxon>Bacteroidota</taxon>
        <taxon>Chitinophagia</taxon>
        <taxon>Chitinophagales</taxon>
        <taxon>Chitinophagaceae</taxon>
        <taxon>Sediminibacterium</taxon>
    </lineage>
</organism>
<feature type="domain" description="Peptidase M48" evidence="7">
    <location>
        <begin position="93"/>
        <end position="271"/>
    </location>
</feature>
<dbReference type="PANTHER" id="PTHR22726:SF1">
    <property type="entry name" value="METALLOENDOPEPTIDASE OMA1, MITOCHONDRIAL"/>
    <property type="match status" value="1"/>
</dbReference>
<name>A0A4R6J193_9BACT</name>
<evidence type="ECO:0000256" key="1">
    <source>
        <dbReference type="ARBA" id="ARBA00022670"/>
    </source>
</evidence>
<dbReference type="InterPro" id="IPR001915">
    <property type="entry name" value="Peptidase_M48"/>
</dbReference>
<keyword evidence="9" id="KW-1185">Reference proteome</keyword>
<dbReference type="CDD" id="cd07331">
    <property type="entry name" value="M48C_Oma1_like"/>
    <property type="match status" value="1"/>
</dbReference>
<evidence type="ECO:0000313" key="9">
    <source>
        <dbReference type="Proteomes" id="UP000295741"/>
    </source>
</evidence>
<reference evidence="8 9" key="1">
    <citation type="submission" date="2019-03" db="EMBL/GenBank/DDBJ databases">
        <title>Genomic Encyclopedia of Archaeal and Bacterial Type Strains, Phase II (KMG-II): from individual species to whole genera.</title>
        <authorList>
            <person name="Goeker M."/>
        </authorList>
    </citation>
    <scope>NUCLEOTIDE SEQUENCE [LARGE SCALE GENOMIC DNA]</scope>
    <source>
        <strain evidence="8 9">DSM 28323</strain>
    </source>
</reference>
<comment type="cofactor">
    <cofactor evidence="6">
        <name>Zn(2+)</name>
        <dbReference type="ChEBI" id="CHEBI:29105"/>
    </cofactor>
    <text evidence="6">Binds 1 zinc ion per subunit.</text>
</comment>
<evidence type="ECO:0000256" key="6">
    <source>
        <dbReference type="RuleBase" id="RU003983"/>
    </source>
</evidence>
<dbReference type="Pfam" id="PF01435">
    <property type="entry name" value="Peptidase_M48"/>
    <property type="match status" value="1"/>
</dbReference>
<dbReference type="GO" id="GO:0051603">
    <property type="term" value="P:proteolysis involved in protein catabolic process"/>
    <property type="evidence" value="ECO:0007669"/>
    <property type="project" value="TreeGrafter"/>
</dbReference>
<gene>
    <name evidence="8" type="ORF">BC659_0074</name>
</gene>
<keyword evidence="2" id="KW-0479">Metal-binding</keyword>
<keyword evidence="3 6" id="KW-0378">Hydrolase</keyword>
<keyword evidence="4 6" id="KW-0862">Zinc</keyword>
<dbReference type="InterPro" id="IPR051156">
    <property type="entry name" value="Mito/Outer_Membr_Metalloprot"/>
</dbReference>
<evidence type="ECO:0000256" key="2">
    <source>
        <dbReference type="ARBA" id="ARBA00022723"/>
    </source>
</evidence>
<evidence type="ECO:0000256" key="5">
    <source>
        <dbReference type="ARBA" id="ARBA00023049"/>
    </source>
</evidence>
<evidence type="ECO:0000256" key="3">
    <source>
        <dbReference type="ARBA" id="ARBA00022801"/>
    </source>
</evidence>
<comment type="similarity">
    <text evidence="6">Belongs to the peptidase M48 family.</text>
</comment>
<proteinExistence type="inferred from homology"/>